<dbReference type="InterPro" id="IPR000847">
    <property type="entry name" value="LysR_HTH_N"/>
</dbReference>
<comment type="similarity">
    <text evidence="1">Belongs to the LysR transcriptional regulatory family.</text>
</comment>
<dbReference type="InterPro" id="IPR036388">
    <property type="entry name" value="WH-like_DNA-bd_sf"/>
</dbReference>
<dbReference type="Pfam" id="PF03466">
    <property type="entry name" value="LysR_substrate"/>
    <property type="match status" value="1"/>
</dbReference>
<evidence type="ECO:0000256" key="1">
    <source>
        <dbReference type="ARBA" id="ARBA00009437"/>
    </source>
</evidence>
<accession>A0ABQ6Z0P2</accession>
<dbReference type="PRINTS" id="PR00039">
    <property type="entry name" value="HTHLYSR"/>
</dbReference>
<evidence type="ECO:0000256" key="2">
    <source>
        <dbReference type="ARBA" id="ARBA00023015"/>
    </source>
</evidence>
<evidence type="ECO:0000256" key="3">
    <source>
        <dbReference type="ARBA" id="ARBA00023125"/>
    </source>
</evidence>
<dbReference type="Gene3D" id="3.40.190.290">
    <property type="match status" value="1"/>
</dbReference>
<reference evidence="6 7" key="1">
    <citation type="submission" date="2016-06" db="EMBL/GenBank/DDBJ databases">
        <title>Four novel species of enterococci isolated from chicken manure.</title>
        <authorList>
            <person name="Van Tyne D."/>
        </authorList>
    </citation>
    <scope>NUCLEOTIDE SEQUENCE [LARGE SCALE GENOMIC DNA]</scope>
    <source>
        <strain evidence="6 7">CU12B</strain>
    </source>
</reference>
<dbReference type="SUPFAM" id="SSF53850">
    <property type="entry name" value="Periplasmic binding protein-like II"/>
    <property type="match status" value="1"/>
</dbReference>
<dbReference type="Proteomes" id="UP000782705">
    <property type="component" value="Unassembled WGS sequence"/>
</dbReference>
<protein>
    <submittedName>
        <fullName evidence="6">LysR family transcriptional regulator</fullName>
    </submittedName>
</protein>
<dbReference type="SUPFAM" id="SSF46785">
    <property type="entry name" value="Winged helix' DNA-binding domain"/>
    <property type="match status" value="1"/>
</dbReference>
<name>A0ABQ6Z0P2_9ENTE</name>
<comment type="caution">
    <text evidence="6">The sequence shown here is derived from an EMBL/GenBank/DDBJ whole genome shotgun (WGS) entry which is preliminary data.</text>
</comment>
<keyword evidence="4" id="KW-0804">Transcription</keyword>
<evidence type="ECO:0000313" key="7">
    <source>
        <dbReference type="Proteomes" id="UP000782705"/>
    </source>
</evidence>
<evidence type="ECO:0000313" key="6">
    <source>
        <dbReference type="EMBL" id="KAF1304600.1"/>
    </source>
</evidence>
<dbReference type="CDD" id="cd05466">
    <property type="entry name" value="PBP2_LTTR_substrate"/>
    <property type="match status" value="1"/>
</dbReference>
<dbReference type="PANTHER" id="PTHR30346:SF0">
    <property type="entry name" value="HCA OPERON TRANSCRIPTIONAL ACTIVATOR HCAR"/>
    <property type="match status" value="1"/>
</dbReference>
<gene>
    <name evidence="6" type="ORF">BAU17_10385</name>
</gene>
<keyword evidence="2" id="KW-0805">Transcription regulation</keyword>
<feature type="domain" description="HTH lysR-type" evidence="5">
    <location>
        <begin position="1"/>
        <end position="58"/>
    </location>
</feature>
<dbReference type="Gene3D" id="1.10.10.10">
    <property type="entry name" value="Winged helix-like DNA-binding domain superfamily/Winged helix DNA-binding domain"/>
    <property type="match status" value="1"/>
</dbReference>
<dbReference type="InterPro" id="IPR005119">
    <property type="entry name" value="LysR_subst-bd"/>
</dbReference>
<evidence type="ECO:0000256" key="4">
    <source>
        <dbReference type="ARBA" id="ARBA00023163"/>
    </source>
</evidence>
<sequence length="308" mass="35265">MNIQQMRYVAAIANNGSFREAAKKLYISQPSLSHAIKELEKELDVQLFERTRQGASLTSEGMDFFQYTQPILAQVELLENRYLANDQDEKHFSISSQHYDFLSIVISQLIHDFPEYDDFRIFESTTLNVIKDVEQYRSEFGILLFNESNQAGLSRLLENGELEYEELTTFSTHIFMRIGHPLANKKVIHLDDLHDYAQVRFTQETNNYTYFAEDLIDFPGISQVIHTSDRATLTGILQRTDAYGSGSGLVEDPKSQGIVLIPLADSAKNKMVMIKKKTRQISPIGEVFLAKLKQYFADFAQNKGNSHK</sequence>
<dbReference type="RefSeq" id="WP_161901629.1">
    <property type="nucleotide sequence ID" value="NZ_MAEL01000031.1"/>
</dbReference>
<dbReference type="InterPro" id="IPR036390">
    <property type="entry name" value="WH_DNA-bd_sf"/>
</dbReference>
<evidence type="ECO:0000259" key="5">
    <source>
        <dbReference type="PROSITE" id="PS50931"/>
    </source>
</evidence>
<organism evidence="6 7">
    <name type="scientific">Candidatus Enterococcus willemsii</name>
    <dbReference type="NCBI Taxonomy" id="1857215"/>
    <lineage>
        <taxon>Bacteria</taxon>
        <taxon>Bacillati</taxon>
        <taxon>Bacillota</taxon>
        <taxon>Bacilli</taxon>
        <taxon>Lactobacillales</taxon>
        <taxon>Enterococcaceae</taxon>
        <taxon>Enterococcus</taxon>
    </lineage>
</organism>
<dbReference type="PANTHER" id="PTHR30346">
    <property type="entry name" value="TRANSCRIPTIONAL DUAL REGULATOR HCAR-RELATED"/>
    <property type="match status" value="1"/>
</dbReference>
<keyword evidence="3" id="KW-0238">DNA-binding</keyword>
<keyword evidence="7" id="KW-1185">Reference proteome</keyword>
<proteinExistence type="inferred from homology"/>
<dbReference type="EMBL" id="MAEL01000031">
    <property type="protein sequence ID" value="KAF1304600.1"/>
    <property type="molecule type" value="Genomic_DNA"/>
</dbReference>
<dbReference type="PROSITE" id="PS50931">
    <property type="entry name" value="HTH_LYSR"/>
    <property type="match status" value="1"/>
</dbReference>
<dbReference type="Pfam" id="PF00126">
    <property type="entry name" value="HTH_1"/>
    <property type="match status" value="1"/>
</dbReference>